<sequence>MTIAELQSALLNQTHPESVQINSSSIVSDVKKFLTIQFAECERWPKEIEKCPAYQRLLQFHEATKNKA</sequence>
<dbReference type="RefSeq" id="WP_153511036.1">
    <property type="nucleotide sequence ID" value="NZ_CP045652.1"/>
</dbReference>
<protein>
    <recommendedName>
        <fullName evidence="1">DUF6965 domain-containing protein</fullName>
    </recommendedName>
</protein>
<accession>A0A5Q0QGD4</accession>
<evidence type="ECO:0000259" key="1">
    <source>
        <dbReference type="Pfam" id="PF22292"/>
    </source>
</evidence>
<dbReference type="EMBL" id="CP045652">
    <property type="protein sequence ID" value="QGA26310.1"/>
    <property type="molecule type" value="Genomic_DNA"/>
</dbReference>
<dbReference type="Pfam" id="PF22292">
    <property type="entry name" value="DUF6965"/>
    <property type="match status" value="1"/>
</dbReference>
<proteinExistence type="predicted"/>
<gene>
    <name evidence="2" type="ORF">GFH32_08205</name>
</gene>
<name>A0A5Q0QGD4_9SPHI</name>
<feature type="domain" description="DUF6965" evidence="1">
    <location>
        <begin position="1"/>
        <end position="65"/>
    </location>
</feature>
<organism evidence="2 3">
    <name type="scientific">Sphingobacterium zhuxiongii</name>
    <dbReference type="NCBI Taxonomy" id="2662364"/>
    <lineage>
        <taxon>Bacteria</taxon>
        <taxon>Pseudomonadati</taxon>
        <taxon>Bacteroidota</taxon>
        <taxon>Sphingobacteriia</taxon>
        <taxon>Sphingobacteriales</taxon>
        <taxon>Sphingobacteriaceae</taxon>
        <taxon>Sphingobacterium</taxon>
    </lineage>
</organism>
<evidence type="ECO:0000313" key="3">
    <source>
        <dbReference type="Proteomes" id="UP000326921"/>
    </source>
</evidence>
<dbReference type="KEGG" id="sphe:GFH32_08205"/>
<evidence type="ECO:0000313" key="2">
    <source>
        <dbReference type="EMBL" id="QGA26310.1"/>
    </source>
</evidence>
<dbReference type="AlphaFoldDB" id="A0A5Q0QGD4"/>
<dbReference type="InterPro" id="IPR054238">
    <property type="entry name" value="DUF6965"/>
</dbReference>
<keyword evidence="3" id="KW-1185">Reference proteome</keyword>
<dbReference type="Proteomes" id="UP000326921">
    <property type="component" value="Chromosome"/>
</dbReference>
<reference evidence="2 3" key="1">
    <citation type="submission" date="2019-10" db="EMBL/GenBank/DDBJ databases">
        <authorList>
            <person name="Dong K."/>
        </authorList>
    </citation>
    <scope>NUCLEOTIDE SEQUENCE [LARGE SCALE GENOMIC DNA]</scope>
    <source>
        <strain evidence="3">dk4302</strain>
    </source>
</reference>